<keyword evidence="7" id="KW-1185">Reference proteome</keyword>
<dbReference type="InterPro" id="IPR013740">
    <property type="entry name" value="Redoxin"/>
</dbReference>
<keyword evidence="2" id="KW-0201">Cytochrome c-type biogenesis</keyword>
<evidence type="ECO:0000256" key="3">
    <source>
        <dbReference type="ARBA" id="ARBA00023157"/>
    </source>
</evidence>
<comment type="subcellular location">
    <subcellularLocation>
        <location evidence="1">Cell envelope</location>
    </subcellularLocation>
</comment>
<evidence type="ECO:0000313" key="7">
    <source>
        <dbReference type="Proteomes" id="UP000825258"/>
    </source>
</evidence>
<organism evidence="6 7">
    <name type="scientific">Flavobacterium okayamense</name>
    <dbReference type="NCBI Taxonomy" id="2830782"/>
    <lineage>
        <taxon>Bacteria</taxon>
        <taxon>Pseudomonadati</taxon>
        <taxon>Bacteroidota</taxon>
        <taxon>Flavobacteriia</taxon>
        <taxon>Flavobacteriales</taxon>
        <taxon>Flavobacteriaceae</taxon>
        <taxon>Flavobacterium</taxon>
    </lineage>
</organism>
<accession>A0ABM7SB00</accession>
<dbReference type="EMBL" id="AP024749">
    <property type="protein sequence ID" value="BCY28464.1"/>
    <property type="molecule type" value="Genomic_DNA"/>
</dbReference>
<evidence type="ECO:0000256" key="4">
    <source>
        <dbReference type="ARBA" id="ARBA00023284"/>
    </source>
</evidence>
<dbReference type="CDD" id="cd02966">
    <property type="entry name" value="TlpA_like_family"/>
    <property type="match status" value="1"/>
</dbReference>
<dbReference type="PROSITE" id="PS51352">
    <property type="entry name" value="THIOREDOXIN_2"/>
    <property type="match status" value="1"/>
</dbReference>
<dbReference type="InterPro" id="IPR036249">
    <property type="entry name" value="Thioredoxin-like_sf"/>
</dbReference>
<dbReference type="InterPro" id="IPR013766">
    <property type="entry name" value="Thioredoxin_domain"/>
</dbReference>
<evidence type="ECO:0000259" key="5">
    <source>
        <dbReference type="PROSITE" id="PS51352"/>
    </source>
</evidence>
<name>A0ABM7SB00_9FLAO</name>
<protein>
    <recommendedName>
        <fullName evidence="5">Thioredoxin domain-containing protein</fullName>
    </recommendedName>
</protein>
<reference evidence="6 7" key="1">
    <citation type="submission" date="2021-06" db="EMBL/GenBank/DDBJ databases">
        <title>Whole genome sequences of Flavobacterium sp. KK2020170 and assembly.</title>
        <authorList>
            <person name="Kitahara K."/>
            <person name="Miyoshi S."/>
            <person name="Uesaka K."/>
        </authorList>
    </citation>
    <scope>NUCLEOTIDE SEQUENCE [LARGE SCALE GENOMIC DNA]</scope>
    <source>
        <strain evidence="6 7">KK2020170</strain>
    </source>
</reference>
<dbReference type="PANTHER" id="PTHR42852:SF6">
    <property type="entry name" value="THIOL:DISULFIDE INTERCHANGE PROTEIN DSBE"/>
    <property type="match status" value="1"/>
</dbReference>
<evidence type="ECO:0000313" key="6">
    <source>
        <dbReference type="EMBL" id="BCY28464.1"/>
    </source>
</evidence>
<evidence type="ECO:0000256" key="2">
    <source>
        <dbReference type="ARBA" id="ARBA00022748"/>
    </source>
</evidence>
<dbReference type="Pfam" id="PF08534">
    <property type="entry name" value="Redoxin"/>
    <property type="match status" value="1"/>
</dbReference>
<dbReference type="InterPro" id="IPR050553">
    <property type="entry name" value="Thioredoxin_ResA/DsbE_sf"/>
</dbReference>
<sequence length="439" mass="52877">MIHIRLKYTKFYLILFLFPIFTFSQNQIEIPLEHIYGDKNDIFNVRLLHQHYRLTAISEIPSLNELIKKEFKGIPNNNNISFYFKTENTLKLREFIYQLYRENRIRKSEFYNYIQNNYIDTLRLQKTKTDFSDFCLILLKKDKNEFKLLADVDRDKNFKNNVTQKFNLNFEKDQPLKTTKILNYSYNTQNQVTFKRNIFFYPETQQFDNYTETVIHNNFTDFWKGKTLIDNKELTFYYQGISSERGAFFFKPNNISFEDKDIWFKSKFEKYRGDTLIFNKNILKIDSISSDLKNIYITKIKTLEKNYSNYPGSFIRDFYLVDFENKKTKLHEVLKEKKYTLLDFWASWCGPCIEKFPEIEELQNLHSDKLTVIGLSTENDFQKAKKAVEKYNLSWRNFQGMTISNQLDIHSIPSLFLIDENGKIISRDDIEEIKRILDN</sequence>
<gene>
    <name evidence="6" type="ORF">KK2020170_13320</name>
</gene>
<keyword evidence="4" id="KW-0676">Redox-active center</keyword>
<dbReference type="RefSeq" id="WP_221257594.1">
    <property type="nucleotide sequence ID" value="NZ_AP024749.1"/>
</dbReference>
<feature type="domain" description="Thioredoxin" evidence="5">
    <location>
        <begin position="309"/>
        <end position="439"/>
    </location>
</feature>
<dbReference type="Gene3D" id="3.40.30.10">
    <property type="entry name" value="Glutaredoxin"/>
    <property type="match status" value="1"/>
</dbReference>
<dbReference type="Proteomes" id="UP000825258">
    <property type="component" value="Chromosome"/>
</dbReference>
<keyword evidence="3" id="KW-1015">Disulfide bond</keyword>
<evidence type="ECO:0000256" key="1">
    <source>
        <dbReference type="ARBA" id="ARBA00004196"/>
    </source>
</evidence>
<dbReference type="SUPFAM" id="SSF52833">
    <property type="entry name" value="Thioredoxin-like"/>
    <property type="match status" value="1"/>
</dbReference>
<proteinExistence type="predicted"/>
<dbReference type="PANTHER" id="PTHR42852">
    <property type="entry name" value="THIOL:DISULFIDE INTERCHANGE PROTEIN DSBE"/>
    <property type="match status" value="1"/>
</dbReference>